<dbReference type="AlphaFoldDB" id="A0AAN7NI71"/>
<comment type="caution">
    <text evidence="2">The sequence shown here is derived from an EMBL/GenBank/DDBJ whole genome shotgun (WGS) entry which is preliminary data.</text>
</comment>
<feature type="chain" id="PRO_5042843043" evidence="1">
    <location>
        <begin position="21"/>
        <end position="80"/>
    </location>
</feature>
<keyword evidence="3" id="KW-1185">Reference proteome</keyword>
<organism evidence="2 3">
    <name type="scientific">Mycteria americana</name>
    <name type="common">Wood stork</name>
    <dbReference type="NCBI Taxonomy" id="33587"/>
    <lineage>
        <taxon>Eukaryota</taxon>
        <taxon>Metazoa</taxon>
        <taxon>Chordata</taxon>
        <taxon>Craniata</taxon>
        <taxon>Vertebrata</taxon>
        <taxon>Euteleostomi</taxon>
        <taxon>Archelosauria</taxon>
        <taxon>Archosauria</taxon>
        <taxon>Dinosauria</taxon>
        <taxon>Saurischia</taxon>
        <taxon>Theropoda</taxon>
        <taxon>Coelurosauria</taxon>
        <taxon>Aves</taxon>
        <taxon>Neognathae</taxon>
        <taxon>Neoaves</taxon>
        <taxon>Aequornithes</taxon>
        <taxon>Ciconiiformes</taxon>
        <taxon>Ciconiidae</taxon>
        <taxon>Mycteria</taxon>
    </lineage>
</organism>
<gene>
    <name evidence="2" type="ORF">QYF61_026184</name>
</gene>
<name>A0AAN7NI71_MYCAM</name>
<evidence type="ECO:0000256" key="1">
    <source>
        <dbReference type="SAM" id="SignalP"/>
    </source>
</evidence>
<sequence length="80" mass="9261">MGSQSCLIWFVMWLTKHLLTQSWRQCGGWEKPLGGEEEKVIKGLENLPCEERLKELSLFSWRREGLRGPHQGIPVLKGQL</sequence>
<reference evidence="2 3" key="1">
    <citation type="journal article" date="2023" name="J. Hered.">
        <title>Chromosome-level genome of the wood stork (Mycteria americana) provides insight into avian chromosome evolution.</title>
        <authorList>
            <person name="Flamio R. Jr."/>
            <person name="Ramstad K.M."/>
        </authorList>
    </citation>
    <scope>NUCLEOTIDE SEQUENCE [LARGE SCALE GENOMIC DNA]</scope>
    <source>
        <strain evidence="2">JAX WOST 10</strain>
    </source>
</reference>
<dbReference type="EMBL" id="JAUNZN010000016">
    <property type="protein sequence ID" value="KAK4812046.1"/>
    <property type="molecule type" value="Genomic_DNA"/>
</dbReference>
<protein>
    <submittedName>
        <fullName evidence="2">Uncharacterized protein</fullName>
    </submittedName>
</protein>
<feature type="signal peptide" evidence="1">
    <location>
        <begin position="1"/>
        <end position="20"/>
    </location>
</feature>
<evidence type="ECO:0000313" key="3">
    <source>
        <dbReference type="Proteomes" id="UP001333110"/>
    </source>
</evidence>
<accession>A0AAN7NI71</accession>
<dbReference type="Proteomes" id="UP001333110">
    <property type="component" value="Unassembled WGS sequence"/>
</dbReference>
<proteinExistence type="predicted"/>
<keyword evidence="1" id="KW-0732">Signal</keyword>
<evidence type="ECO:0000313" key="2">
    <source>
        <dbReference type="EMBL" id="KAK4812046.1"/>
    </source>
</evidence>